<organism evidence="1 2">
    <name type="scientific">Favolaschia claudopus</name>
    <dbReference type="NCBI Taxonomy" id="2862362"/>
    <lineage>
        <taxon>Eukaryota</taxon>
        <taxon>Fungi</taxon>
        <taxon>Dikarya</taxon>
        <taxon>Basidiomycota</taxon>
        <taxon>Agaricomycotina</taxon>
        <taxon>Agaricomycetes</taxon>
        <taxon>Agaricomycetidae</taxon>
        <taxon>Agaricales</taxon>
        <taxon>Marasmiineae</taxon>
        <taxon>Mycenaceae</taxon>
        <taxon>Favolaschia</taxon>
    </lineage>
</organism>
<dbReference type="AlphaFoldDB" id="A0AAV9ZZS3"/>
<reference evidence="1 2" key="1">
    <citation type="journal article" date="2024" name="J Genomics">
        <title>Draft genome sequencing and assembly of Favolaschia claudopus CIRM-BRFM 2984 isolated from oak limbs.</title>
        <authorList>
            <person name="Navarro D."/>
            <person name="Drula E."/>
            <person name="Chaduli D."/>
            <person name="Cazenave R."/>
            <person name="Ahrendt S."/>
            <person name="Wang J."/>
            <person name="Lipzen A."/>
            <person name="Daum C."/>
            <person name="Barry K."/>
            <person name="Grigoriev I.V."/>
            <person name="Favel A."/>
            <person name="Rosso M.N."/>
            <person name="Martin F."/>
        </authorList>
    </citation>
    <scope>NUCLEOTIDE SEQUENCE [LARGE SCALE GENOMIC DNA]</scope>
    <source>
        <strain evidence="1 2">CIRM-BRFM 2984</strain>
    </source>
</reference>
<comment type="caution">
    <text evidence="1">The sequence shown here is derived from an EMBL/GenBank/DDBJ whole genome shotgun (WGS) entry which is preliminary data.</text>
</comment>
<keyword evidence="2" id="KW-1185">Reference proteome</keyword>
<proteinExistence type="predicted"/>
<accession>A0AAV9ZZS3</accession>
<dbReference type="EMBL" id="JAWWNJ010000096">
    <property type="protein sequence ID" value="KAK6996763.1"/>
    <property type="molecule type" value="Genomic_DNA"/>
</dbReference>
<name>A0AAV9ZZS3_9AGAR</name>
<dbReference type="Proteomes" id="UP001362999">
    <property type="component" value="Unassembled WGS sequence"/>
</dbReference>
<evidence type="ECO:0000313" key="1">
    <source>
        <dbReference type="EMBL" id="KAK6996763.1"/>
    </source>
</evidence>
<protein>
    <submittedName>
        <fullName evidence="1">Uncharacterized protein</fullName>
    </submittedName>
</protein>
<gene>
    <name evidence="1" type="ORF">R3P38DRAFT_2799625</name>
</gene>
<evidence type="ECO:0000313" key="2">
    <source>
        <dbReference type="Proteomes" id="UP001362999"/>
    </source>
</evidence>
<sequence length="234" mass="26394">MPLSQRPYLHTMFSAHRRPAFNTWVFWQATPPTHAEGKRTRATAHGSIFWKTPTLKIDARTTSRVAMACHFRLLSLIVFEVHADCHWFSRAAFGRLEPLVHDRPGGMIRSRDEIRSPFKLDYELRFCVTVSESGSMRAMRRPVNGNVAPAAVSKFCPIQDEGSLYVDRLLLKALARHEPMTILFAKPEQEGLGCHINDKLAKIIENIASVCMFTPQAALEHCVANATVSEAPLR</sequence>